<dbReference type="GO" id="GO:0098609">
    <property type="term" value="P:cell-cell adhesion"/>
    <property type="evidence" value="ECO:0007669"/>
    <property type="project" value="TreeGrafter"/>
</dbReference>
<dbReference type="AlphaFoldDB" id="A0A7K5D9N5"/>
<evidence type="ECO:0000313" key="4">
    <source>
        <dbReference type="EMBL" id="NWS17126.1"/>
    </source>
</evidence>
<dbReference type="EMBL" id="VYXB01005813">
    <property type="protein sequence ID" value="NWS17126.1"/>
    <property type="molecule type" value="Genomic_DNA"/>
</dbReference>
<dbReference type="Gene3D" id="1.20.120.230">
    <property type="entry name" value="Alpha-catenin/vinculin-like"/>
    <property type="match status" value="1"/>
</dbReference>
<dbReference type="SUPFAM" id="SSF47220">
    <property type="entry name" value="alpha-catenin/vinculin-like"/>
    <property type="match status" value="1"/>
</dbReference>
<organism evidence="4 5">
    <name type="scientific">Pachyramphus minor</name>
    <dbReference type="NCBI Taxonomy" id="369605"/>
    <lineage>
        <taxon>Eukaryota</taxon>
        <taxon>Metazoa</taxon>
        <taxon>Chordata</taxon>
        <taxon>Craniata</taxon>
        <taxon>Vertebrata</taxon>
        <taxon>Euteleostomi</taxon>
        <taxon>Archelosauria</taxon>
        <taxon>Archosauria</taxon>
        <taxon>Dinosauria</taxon>
        <taxon>Saurischia</taxon>
        <taxon>Theropoda</taxon>
        <taxon>Coelurosauria</taxon>
        <taxon>Aves</taxon>
        <taxon>Neognathae</taxon>
        <taxon>Neoaves</taxon>
        <taxon>Telluraves</taxon>
        <taxon>Australaves</taxon>
        <taxon>Passeriformes</taxon>
        <taxon>Tyrannidae</taxon>
        <taxon>Pachyramphus</taxon>
    </lineage>
</organism>
<keyword evidence="5" id="KW-1185">Reference proteome</keyword>
<feature type="non-terminal residue" evidence="4">
    <location>
        <position position="1"/>
    </location>
</feature>
<reference evidence="4 5" key="1">
    <citation type="submission" date="2019-09" db="EMBL/GenBank/DDBJ databases">
        <title>Bird 10,000 Genomes (B10K) Project - Family phase.</title>
        <authorList>
            <person name="Zhang G."/>
        </authorList>
    </citation>
    <scope>NUCLEOTIDE SEQUENCE [LARGE SCALE GENOMIC DNA]</scope>
    <source>
        <strain evidence="4">B10K-DU-001-72</strain>
        <tissue evidence="4">Muscle</tissue>
    </source>
</reference>
<dbReference type="Pfam" id="PF08913">
    <property type="entry name" value="VBS"/>
    <property type="match status" value="1"/>
</dbReference>
<feature type="domain" description="Vinculin-binding site-containing" evidence="3">
    <location>
        <begin position="1"/>
        <end position="81"/>
    </location>
</feature>
<sequence length="124" mass="13554">NQLTNDYRQLVLEEKSAALTTENEEIGSHIKHWMQELGHGCAALVTKAEALQCSPNDAVRIEYPFFPKDFVSHVLAALQAGHGETQACITATSIIADLNTTIIVAVETDTTHSSSKSRTFITLQ</sequence>
<dbReference type="InterPro" id="IPR036723">
    <property type="entry name" value="Alpha-catenin/vinculin-like_sf"/>
</dbReference>
<keyword evidence="2" id="KW-0963">Cytoplasm</keyword>
<dbReference type="GO" id="GO:0051015">
    <property type="term" value="F:actin filament binding"/>
    <property type="evidence" value="ECO:0007669"/>
    <property type="project" value="InterPro"/>
</dbReference>
<dbReference type="GO" id="GO:0005737">
    <property type="term" value="C:cytoplasm"/>
    <property type="evidence" value="ECO:0007669"/>
    <property type="project" value="UniProtKB-SubCell"/>
</dbReference>
<accession>A0A7K5D9N5</accession>
<evidence type="ECO:0000256" key="1">
    <source>
        <dbReference type="ARBA" id="ARBA00004496"/>
    </source>
</evidence>
<evidence type="ECO:0000259" key="3">
    <source>
        <dbReference type="Pfam" id="PF08913"/>
    </source>
</evidence>
<comment type="subcellular location">
    <subcellularLocation>
        <location evidence="1">Cytoplasm</location>
    </subcellularLocation>
</comment>
<dbReference type="GO" id="GO:0005886">
    <property type="term" value="C:plasma membrane"/>
    <property type="evidence" value="ECO:0007669"/>
    <property type="project" value="TreeGrafter"/>
</dbReference>
<dbReference type="PANTHER" id="PTHR19981:SF7">
    <property type="entry name" value="TALIN-1"/>
    <property type="match status" value="1"/>
</dbReference>
<dbReference type="GO" id="GO:0005925">
    <property type="term" value="C:focal adhesion"/>
    <property type="evidence" value="ECO:0007669"/>
    <property type="project" value="TreeGrafter"/>
</dbReference>
<dbReference type="PANTHER" id="PTHR19981">
    <property type="entry name" value="TALIN"/>
    <property type="match status" value="1"/>
</dbReference>
<dbReference type="InterPro" id="IPR015009">
    <property type="entry name" value="Vinculin-bd_dom"/>
</dbReference>
<feature type="non-terminal residue" evidence="4">
    <location>
        <position position="124"/>
    </location>
</feature>
<evidence type="ECO:0000256" key="2">
    <source>
        <dbReference type="ARBA" id="ARBA00022490"/>
    </source>
</evidence>
<protein>
    <submittedName>
        <fullName evidence="4">TLN1 protein</fullName>
    </submittedName>
</protein>
<gene>
    <name evidence="4" type="primary">Tln1_1</name>
    <name evidence="4" type="ORF">PACMIN_R15027</name>
</gene>
<dbReference type="GO" id="GO:0030036">
    <property type="term" value="P:actin cytoskeleton organization"/>
    <property type="evidence" value="ECO:0007669"/>
    <property type="project" value="TreeGrafter"/>
</dbReference>
<comment type="caution">
    <text evidence="4">The sequence shown here is derived from an EMBL/GenBank/DDBJ whole genome shotgun (WGS) entry which is preliminary data.</text>
</comment>
<name>A0A7K5D9N5_9TYRA</name>
<proteinExistence type="predicted"/>
<dbReference type="Proteomes" id="UP000525089">
    <property type="component" value="Unassembled WGS sequence"/>
</dbReference>
<dbReference type="GO" id="GO:0005178">
    <property type="term" value="F:integrin binding"/>
    <property type="evidence" value="ECO:0007669"/>
    <property type="project" value="TreeGrafter"/>
</dbReference>
<evidence type="ECO:0000313" key="5">
    <source>
        <dbReference type="Proteomes" id="UP000525089"/>
    </source>
</evidence>